<dbReference type="Proteomes" id="UP000015101">
    <property type="component" value="Unassembled WGS sequence"/>
</dbReference>
<keyword evidence="3" id="KW-0963">Cytoplasm</keyword>
<reference evidence="10" key="1">
    <citation type="submission" date="2012-12" db="EMBL/GenBank/DDBJ databases">
        <authorList>
            <person name="Hellsten U."/>
            <person name="Grimwood J."/>
            <person name="Chapman J.A."/>
            <person name="Shapiro H."/>
            <person name="Aerts A."/>
            <person name="Otillar R.P."/>
            <person name="Terry A.Y."/>
            <person name="Boore J.L."/>
            <person name="Simakov O."/>
            <person name="Marletaz F."/>
            <person name="Cho S.-J."/>
            <person name="Edsinger-Gonzales E."/>
            <person name="Havlak P."/>
            <person name="Kuo D.-H."/>
            <person name="Larsson T."/>
            <person name="Lv J."/>
            <person name="Arendt D."/>
            <person name="Savage R."/>
            <person name="Osoegawa K."/>
            <person name="de Jong P."/>
            <person name="Lindberg D.R."/>
            <person name="Seaver E.C."/>
            <person name="Weisblat D.A."/>
            <person name="Putnam N.H."/>
            <person name="Grigoriev I.V."/>
            <person name="Rokhsar D.S."/>
        </authorList>
    </citation>
    <scope>NUCLEOTIDE SEQUENCE</scope>
</reference>
<proteinExistence type="predicted"/>
<feature type="compositionally biased region" description="Basic and acidic residues" evidence="6">
    <location>
        <begin position="133"/>
        <end position="160"/>
    </location>
</feature>
<dbReference type="RefSeq" id="XP_009017339.1">
    <property type="nucleotide sequence ID" value="XM_009019091.1"/>
</dbReference>
<comment type="subcellular location">
    <subcellularLocation>
        <location evidence="2">Cytoplasm</location>
    </subcellularLocation>
    <subcellularLocation>
        <location evidence="1">Nucleus</location>
    </subcellularLocation>
</comment>
<evidence type="ECO:0000256" key="3">
    <source>
        <dbReference type="ARBA" id="ARBA00022490"/>
    </source>
</evidence>
<feature type="compositionally biased region" description="Polar residues" evidence="6">
    <location>
        <begin position="288"/>
        <end position="300"/>
    </location>
</feature>
<feature type="domain" description="J" evidence="7">
    <location>
        <begin position="13"/>
        <end position="78"/>
    </location>
</feature>
<dbReference type="eggNOG" id="KOG0691">
    <property type="taxonomic scope" value="Eukaryota"/>
</dbReference>
<organism evidence="9 10">
    <name type="scientific">Helobdella robusta</name>
    <name type="common">Californian leech</name>
    <dbReference type="NCBI Taxonomy" id="6412"/>
    <lineage>
        <taxon>Eukaryota</taxon>
        <taxon>Metazoa</taxon>
        <taxon>Spiralia</taxon>
        <taxon>Lophotrochozoa</taxon>
        <taxon>Annelida</taxon>
        <taxon>Clitellata</taxon>
        <taxon>Hirudinea</taxon>
        <taxon>Rhynchobdellida</taxon>
        <taxon>Glossiphoniidae</taxon>
        <taxon>Helobdella</taxon>
    </lineage>
</organism>
<keyword evidence="10" id="KW-1185">Reference proteome</keyword>
<dbReference type="EMBL" id="KB096457">
    <property type="protein sequence ID" value="ESO04760.1"/>
    <property type="molecule type" value="Genomic_DNA"/>
</dbReference>
<dbReference type="SUPFAM" id="SSF46565">
    <property type="entry name" value="Chaperone J-domain"/>
    <property type="match status" value="1"/>
</dbReference>
<evidence type="ECO:0000259" key="7">
    <source>
        <dbReference type="PROSITE" id="PS50076"/>
    </source>
</evidence>
<dbReference type="SUPFAM" id="SSF54928">
    <property type="entry name" value="RNA-binding domain, RBD"/>
    <property type="match status" value="1"/>
</dbReference>
<keyword evidence="4" id="KW-0143">Chaperone</keyword>
<feature type="region of interest" description="Disordered" evidence="6">
    <location>
        <begin position="332"/>
        <end position="364"/>
    </location>
</feature>
<dbReference type="InterPro" id="IPR036869">
    <property type="entry name" value="J_dom_sf"/>
</dbReference>
<evidence type="ECO:0000256" key="6">
    <source>
        <dbReference type="SAM" id="MobiDB-lite"/>
    </source>
</evidence>
<dbReference type="GO" id="GO:0003723">
    <property type="term" value="F:RNA binding"/>
    <property type="evidence" value="ECO:0007669"/>
    <property type="project" value="InterPro"/>
</dbReference>
<dbReference type="EMBL" id="AMQM01004212">
    <property type="status" value="NOT_ANNOTATED_CDS"/>
    <property type="molecule type" value="Genomic_DNA"/>
</dbReference>
<evidence type="ECO:0000313" key="8">
    <source>
        <dbReference type="EMBL" id="ESO04760.1"/>
    </source>
</evidence>
<evidence type="ECO:0000313" key="10">
    <source>
        <dbReference type="Proteomes" id="UP000015101"/>
    </source>
</evidence>
<dbReference type="CDD" id="cd06257">
    <property type="entry name" value="DnaJ"/>
    <property type="match status" value="1"/>
</dbReference>
<dbReference type="KEGG" id="hro:HELRODRAFT_185580"/>
<feature type="region of interest" description="Disordered" evidence="6">
    <location>
        <begin position="260"/>
        <end position="303"/>
    </location>
</feature>
<gene>
    <name evidence="9" type="primary">20210201</name>
    <name evidence="8" type="ORF">HELRODRAFT_185580</name>
</gene>
<keyword evidence="5" id="KW-0539">Nucleus</keyword>
<dbReference type="PRINTS" id="PR00625">
    <property type="entry name" value="JDOMAIN"/>
</dbReference>
<evidence type="ECO:0000256" key="2">
    <source>
        <dbReference type="ARBA" id="ARBA00004496"/>
    </source>
</evidence>
<dbReference type="InterPro" id="IPR001623">
    <property type="entry name" value="DnaJ_domain"/>
</dbReference>
<dbReference type="InterPro" id="IPR052094">
    <property type="entry name" value="Pre-mRNA-splicing_ERAD"/>
</dbReference>
<feature type="compositionally biased region" description="Low complexity" evidence="6">
    <location>
        <begin position="345"/>
        <end position="354"/>
    </location>
</feature>
<dbReference type="EnsemblMetazoa" id="HelroT185580">
    <property type="protein sequence ID" value="HelroP185580"/>
    <property type="gene ID" value="HelroG185580"/>
</dbReference>
<feature type="region of interest" description="Disordered" evidence="6">
    <location>
        <begin position="133"/>
        <end position="167"/>
    </location>
</feature>
<sequence>MSNSKAIDLSKYDLYELLNVPRLSSEKLVKKAYRKQALKLHPDKNPNNPKAAEQFQLLQKAFELLSDPVQKDEYDRVIKAKEQAEQKRREMDAVRKRFADKLVADEAKVKKQKEEEDAFKLQEELIKQARLNAEREREAEEERDRLKRKLMKESKMKDGDNEGGYNVKVKWKPSPGHGYDEKKLKAIFSKYGAVRELILPANKKGLCLVQYAKQCQAVTSLDEAGLPSCPMKVTLMFQVQPEHVDDFDSFEQLVLKNMQNMSGSSKNNNTEKNNNNNNDDDDDNCNNHLQDGSLNMNTNDSRNHKNKCNNNSFANDAKCHHTCNDYNVKNSNRLNDSSTNHGHQTPPTSSSTSSRKVDRGRESVLEMEMRRQEERRKIIEQMMQDDLNN</sequence>
<dbReference type="Pfam" id="PF00076">
    <property type="entry name" value="RRM_1"/>
    <property type="match status" value="1"/>
</dbReference>
<dbReference type="OrthoDB" id="259708at2759"/>
<dbReference type="CTD" id="20210201"/>
<dbReference type="Gene3D" id="3.30.70.330">
    <property type="match status" value="1"/>
</dbReference>
<dbReference type="InterPro" id="IPR018253">
    <property type="entry name" value="DnaJ_domain_CS"/>
</dbReference>
<dbReference type="SMART" id="SM00271">
    <property type="entry name" value="DnaJ"/>
    <property type="match status" value="1"/>
</dbReference>
<evidence type="ECO:0000256" key="1">
    <source>
        <dbReference type="ARBA" id="ARBA00004123"/>
    </source>
</evidence>
<dbReference type="AlphaFoldDB" id="T1FN02"/>
<dbReference type="PANTHER" id="PTHR44313">
    <property type="entry name" value="DNAJ HOMOLOG SUBFAMILY C MEMBER 17"/>
    <property type="match status" value="1"/>
</dbReference>
<dbReference type="GO" id="GO:0005681">
    <property type="term" value="C:spliceosomal complex"/>
    <property type="evidence" value="ECO:0000318"/>
    <property type="project" value="GO_Central"/>
</dbReference>
<dbReference type="InterPro" id="IPR012677">
    <property type="entry name" value="Nucleotide-bd_a/b_plait_sf"/>
</dbReference>
<dbReference type="PANTHER" id="PTHR44313:SF1">
    <property type="entry name" value="DNAJ HOMOLOG SUBFAMILY C MEMBER 17"/>
    <property type="match status" value="1"/>
</dbReference>
<dbReference type="Gene3D" id="1.10.287.110">
    <property type="entry name" value="DnaJ domain"/>
    <property type="match status" value="1"/>
</dbReference>
<protein>
    <recommendedName>
        <fullName evidence="7">J domain-containing protein</fullName>
    </recommendedName>
</protein>
<feature type="compositionally biased region" description="Basic and acidic residues" evidence="6">
    <location>
        <begin position="355"/>
        <end position="364"/>
    </location>
</feature>
<dbReference type="InterPro" id="IPR000504">
    <property type="entry name" value="RRM_dom"/>
</dbReference>
<name>T1FN02_HELRO</name>
<dbReference type="Pfam" id="PF00226">
    <property type="entry name" value="DnaJ"/>
    <property type="match status" value="1"/>
</dbReference>
<evidence type="ECO:0000313" key="9">
    <source>
        <dbReference type="EnsemblMetazoa" id="HelroP185580"/>
    </source>
</evidence>
<dbReference type="GO" id="GO:0000390">
    <property type="term" value="P:spliceosomal complex disassembly"/>
    <property type="evidence" value="ECO:0000318"/>
    <property type="project" value="GO_Central"/>
</dbReference>
<dbReference type="HOGENOM" id="CLU_045732_1_0_1"/>
<dbReference type="InParanoid" id="T1FN02"/>
<accession>T1FN02</accession>
<dbReference type="FunCoup" id="T1FN02">
    <property type="interactions" value="1376"/>
</dbReference>
<dbReference type="InterPro" id="IPR035979">
    <property type="entry name" value="RBD_domain_sf"/>
</dbReference>
<dbReference type="PROSITE" id="PS00636">
    <property type="entry name" value="DNAJ_1"/>
    <property type="match status" value="1"/>
</dbReference>
<dbReference type="GO" id="GO:0005737">
    <property type="term" value="C:cytoplasm"/>
    <property type="evidence" value="ECO:0007669"/>
    <property type="project" value="UniProtKB-SubCell"/>
</dbReference>
<feature type="compositionally biased region" description="Polar residues" evidence="6">
    <location>
        <begin position="332"/>
        <end position="343"/>
    </location>
</feature>
<dbReference type="PROSITE" id="PS50076">
    <property type="entry name" value="DNAJ_2"/>
    <property type="match status" value="1"/>
</dbReference>
<evidence type="ECO:0000256" key="5">
    <source>
        <dbReference type="ARBA" id="ARBA00023242"/>
    </source>
</evidence>
<reference evidence="9" key="3">
    <citation type="submission" date="2015-06" db="UniProtKB">
        <authorList>
            <consortium name="EnsemblMetazoa"/>
        </authorList>
    </citation>
    <scope>IDENTIFICATION</scope>
</reference>
<dbReference type="GeneID" id="20210201"/>
<reference evidence="8 10" key="2">
    <citation type="journal article" date="2013" name="Nature">
        <title>Insights into bilaterian evolution from three spiralian genomes.</title>
        <authorList>
            <person name="Simakov O."/>
            <person name="Marletaz F."/>
            <person name="Cho S.J."/>
            <person name="Edsinger-Gonzales E."/>
            <person name="Havlak P."/>
            <person name="Hellsten U."/>
            <person name="Kuo D.H."/>
            <person name="Larsson T."/>
            <person name="Lv J."/>
            <person name="Arendt D."/>
            <person name="Savage R."/>
            <person name="Osoegawa K."/>
            <person name="de Jong P."/>
            <person name="Grimwood J."/>
            <person name="Chapman J.A."/>
            <person name="Shapiro H."/>
            <person name="Aerts A."/>
            <person name="Otillar R.P."/>
            <person name="Terry A.Y."/>
            <person name="Boore J.L."/>
            <person name="Grigoriev I.V."/>
            <person name="Lindberg D.R."/>
            <person name="Seaver E.C."/>
            <person name="Weisblat D.A."/>
            <person name="Putnam N.H."/>
            <person name="Rokhsar D.S."/>
        </authorList>
    </citation>
    <scope>NUCLEOTIDE SEQUENCE</scope>
</reference>
<feature type="compositionally biased region" description="Low complexity" evidence="6">
    <location>
        <begin position="267"/>
        <end position="277"/>
    </location>
</feature>
<evidence type="ECO:0000256" key="4">
    <source>
        <dbReference type="ARBA" id="ARBA00023186"/>
    </source>
</evidence>
<dbReference type="STRING" id="6412.T1FN02"/>